<organism evidence="6 7">
    <name type="scientific">Butyribacter intestini</name>
    <dbReference type="NCBI Taxonomy" id="1703332"/>
    <lineage>
        <taxon>Bacteria</taxon>
        <taxon>Bacillati</taxon>
        <taxon>Bacillota</taxon>
        <taxon>Clostridia</taxon>
        <taxon>Lachnospirales</taxon>
        <taxon>Lachnospiraceae</taxon>
        <taxon>Butyribacter</taxon>
    </lineage>
</organism>
<protein>
    <recommendedName>
        <fullName evidence="5">Methyl-accepting transducer domain-containing protein</fullName>
    </recommendedName>
</protein>
<keyword evidence="3" id="KW-0175">Coiled coil</keyword>
<evidence type="ECO:0000256" key="4">
    <source>
        <dbReference type="SAM" id="Phobius"/>
    </source>
</evidence>
<keyword evidence="4" id="KW-1133">Transmembrane helix</keyword>
<keyword evidence="4" id="KW-0812">Transmembrane</keyword>
<dbReference type="Gene3D" id="3.30.450.20">
    <property type="entry name" value="PAS domain"/>
    <property type="match status" value="1"/>
</dbReference>
<dbReference type="CDD" id="cd12912">
    <property type="entry name" value="PDC2_MCP_like"/>
    <property type="match status" value="1"/>
</dbReference>
<dbReference type="RefSeq" id="WP_055945397.1">
    <property type="nucleotide sequence ID" value="NZ_JAQDCV010000007.1"/>
</dbReference>
<feature type="coiled-coil region" evidence="3">
    <location>
        <begin position="337"/>
        <end position="374"/>
    </location>
</feature>
<keyword evidence="7" id="KW-1185">Reference proteome</keyword>
<dbReference type="SMART" id="SM00283">
    <property type="entry name" value="MA"/>
    <property type="match status" value="1"/>
</dbReference>
<reference evidence="6 7" key="1">
    <citation type="submission" date="2015-10" db="EMBL/GenBank/DDBJ databases">
        <title>Butyribacter intestini gen. nov., sp. nov., a butyric acid-producing bacterium of the family Lachnospiraceae isolated from the human faeces.</title>
        <authorList>
            <person name="Zou Y."/>
            <person name="Xue W."/>
            <person name="Luo G."/>
            <person name="Lv M."/>
        </authorList>
    </citation>
    <scope>NUCLEOTIDE SEQUENCE [LARGE SCALE GENOMIC DNA]</scope>
    <source>
        <strain evidence="6 7">TF01-11</strain>
    </source>
</reference>
<evidence type="ECO:0000256" key="1">
    <source>
        <dbReference type="ARBA" id="ARBA00023224"/>
    </source>
</evidence>
<dbReference type="EMBL" id="LLKB01000005">
    <property type="protein sequence ID" value="KQC85489.1"/>
    <property type="molecule type" value="Genomic_DNA"/>
</dbReference>
<dbReference type="GO" id="GO:0007165">
    <property type="term" value="P:signal transduction"/>
    <property type="evidence" value="ECO:0007669"/>
    <property type="project" value="UniProtKB-KW"/>
</dbReference>
<keyword evidence="4" id="KW-0472">Membrane</keyword>
<evidence type="ECO:0000259" key="5">
    <source>
        <dbReference type="PROSITE" id="PS50111"/>
    </source>
</evidence>
<evidence type="ECO:0000313" key="6">
    <source>
        <dbReference type="EMBL" id="KQC85489.1"/>
    </source>
</evidence>
<dbReference type="PROSITE" id="PS50111">
    <property type="entry name" value="CHEMOTAXIS_TRANSDUC_2"/>
    <property type="match status" value="1"/>
</dbReference>
<dbReference type="GO" id="GO:0016020">
    <property type="term" value="C:membrane"/>
    <property type="evidence" value="ECO:0007669"/>
    <property type="project" value="InterPro"/>
</dbReference>
<dbReference type="SUPFAM" id="SSF58104">
    <property type="entry name" value="Methyl-accepting chemotaxis protein (MCP) signaling domain"/>
    <property type="match status" value="1"/>
</dbReference>
<dbReference type="Proteomes" id="UP000050833">
    <property type="component" value="Unassembled WGS sequence"/>
</dbReference>
<gene>
    <name evidence="6" type="ORF">APZ18_12490</name>
</gene>
<feature type="domain" description="Methyl-accepting transducer" evidence="5">
    <location>
        <begin position="294"/>
        <end position="551"/>
    </location>
</feature>
<dbReference type="Pfam" id="PF00015">
    <property type="entry name" value="MCPsignal"/>
    <property type="match status" value="1"/>
</dbReference>
<evidence type="ECO:0000256" key="3">
    <source>
        <dbReference type="SAM" id="Coils"/>
    </source>
</evidence>
<name>A0AAW3JSJ4_9FIRM</name>
<dbReference type="AlphaFoldDB" id="A0AAW3JSJ4"/>
<dbReference type="PANTHER" id="PTHR32089">
    <property type="entry name" value="METHYL-ACCEPTING CHEMOTAXIS PROTEIN MCPB"/>
    <property type="match status" value="1"/>
</dbReference>
<evidence type="ECO:0000313" key="7">
    <source>
        <dbReference type="Proteomes" id="UP000050833"/>
    </source>
</evidence>
<dbReference type="InterPro" id="IPR004089">
    <property type="entry name" value="MCPsignal_dom"/>
</dbReference>
<feature type="transmembrane region" description="Helical" evidence="4">
    <location>
        <begin position="29"/>
        <end position="49"/>
    </location>
</feature>
<accession>A0AAW3JSJ4</accession>
<comment type="caution">
    <text evidence="6">The sequence shown here is derived from an EMBL/GenBank/DDBJ whole genome shotgun (WGS) entry which is preliminary data.</text>
</comment>
<evidence type="ECO:0000256" key="2">
    <source>
        <dbReference type="PROSITE-ProRule" id="PRU00284"/>
    </source>
</evidence>
<dbReference type="PANTHER" id="PTHR32089:SF112">
    <property type="entry name" value="LYSOZYME-LIKE PROTEIN-RELATED"/>
    <property type="match status" value="1"/>
</dbReference>
<proteinExistence type="predicted"/>
<dbReference type="Gene3D" id="1.10.287.950">
    <property type="entry name" value="Methyl-accepting chemotaxis protein"/>
    <property type="match status" value="1"/>
</dbReference>
<sequence>MDIQRNVKNKSETADTERIGFLHSLKAKILLLVAAAVVLTVVLNLWTVIPKSSSNISELTSNYMLDVAMVAGEGIDNQIRMSSYDSVMSGGNLSRVIGNIEIKGVKDSYTYIVDGDGTMLYHPTADKIGKPVENSVVKGVISKLKSENRPQPEVVQYNFNGETKYAGIYVGKSKDFILVVNANKKQALSGTTSIATSTVKGSIFAMVLCLIAAIFVTRKIVAPIISATDTVEKLGNLDFSGDVSSDKKMLKRKDEVGVMLRSITELKNIIVKVMAEIRAYSESLGEAAEALKNSANESSTAAGQVETAITGIADGASSQAQETQSATENVIVMGKMIEQASTEVEQLGDNAADMHKASENAMSILAELEKINQKTMEAIHIIGEQTQKTNESAAKIKVATDMISEIAEETTLLSLNASIEAARAGEQGRGFAVVANQIQKLAEQSADATTQITEVISELVNDAQESVQTMDEVKEVMNQQSENVSQTEKAFKNVEKGIAESIESVEKITDKTRKLDEARAGVVDVVQSLSAIAEENAASAEETSASASEVGSIMEDVSQNANMLDEIAVKLNENVKRFKI</sequence>
<keyword evidence="1 2" id="KW-0807">Transducer</keyword>